<dbReference type="Proteomes" id="UP000594364">
    <property type="component" value="Chromosome 2"/>
</dbReference>
<evidence type="ECO:0000313" key="1">
    <source>
        <dbReference type="EMBL" id="QPG97368.1"/>
    </source>
</evidence>
<keyword evidence="2" id="KW-1185">Reference proteome</keyword>
<reference evidence="1 2" key="1">
    <citation type="journal article" date="2018" name="PLoS Genet.">
        <title>Repeat elements organise 3D genome structure and mediate transcription in the filamentous fungus Epichloe festucae.</title>
        <authorList>
            <person name="Winter D.J."/>
            <person name="Ganley A.R.D."/>
            <person name="Young C.A."/>
            <person name="Liachko I."/>
            <person name="Schardl C.L."/>
            <person name="Dupont P.Y."/>
            <person name="Berry D."/>
            <person name="Ram A."/>
            <person name="Scott B."/>
            <person name="Cox M.P."/>
        </authorList>
    </citation>
    <scope>NUCLEOTIDE SEQUENCE [LARGE SCALE GENOMIC DNA]</scope>
    <source>
        <strain evidence="1 2">Fl1</strain>
    </source>
</reference>
<accession>A0A7S9KQ00</accession>
<name>A0A7S9KQ00_EPIFF</name>
<organism evidence="1 2">
    <name type="scientific">Epichloe festucae (strain Fl1)</name>
    <dbReference type="NCBI Taxonomy" id="877507"/>
    <lineage>
        <taxon>Eukaryota</taxon>
        <taxon>Fungi</taxon>
        <taxon>Dikarya</taxon>
        <taxon>Ascomycota</taxon>
        <taxon>Pezizomycotina</taxon>
        <taxon>Sordariomycetes</taxon>
        <taxon>Hypocreomycetidae</taxon>
        <taxon>Hypocreales</taxon>
        <taxon>Clavicipitaceae</taxon>
        <taxon>Epichloe</taxon>
    </lineage>
</organism>
<dbReference type="EMBL" id="CP031386">
    <property type="protein sequence ID" value="QPG97368.1"/>
    <property type="molecule type" value="Genomic_DNA"/>
</dbReference>
<protein>
    <recommendedName>
        <fullName evidence="3">BTB domain-containing protein</fullName>
    </recommendedName>
</protein>
<dbReference type="OrthoDB" id="9997739at2759"/>
<dbReference type="SUPFAM" id="SSF54695">
    <property type="entry name" value="POZ domain"/>
    <property type="match status" value="1"/>
</dbReference>
<dbReference type="InterPro" id="IPR011333">
    <property type="entry name" value="SKP1/BTB/POZ_sf"/>
</dbReference>
<evidence type="ECO:0008006" key="3">
    <source>
        <dbReference type="Google" id="ProtNLM"/>
    </source>
</evidence>
<evidence type="ECO:0000313" key="2">
    <source>
        <dbReference type="Proteomes" id="UP000594364"/>
    </source>
</evidence>
<proteinExistence type="predicted"/>
<sequence>MKDDPAESVLSSRLIKFIVGEKKAEYTLHSYLVAQQSPALDVLINGEMKEAKEGCVNWEGVEEQAFLCFSQYIYTGQYEAQKLFSNNHESGSIDYWRARLLCHAHTYCFADCYGIHELLDSSFKKLDADLKHAQQNRTVITVMPALVKLCWPYQSPPALQAMLLNHVVDQIKNLWTEESFSVFLEDCPEFSTALLKKIVQRQYGLAKGEHW</sequence>
<dbReference type="PANTHER" id="PTHR47843">
    <property type="entry name" value="BTB DOMAIN-CONTAINING PROTEIN-RELATED"/>
    <property type="match status" value="1"/>
</dbReference>
<dbReference type="AlphaFoldDB" id="A0A7S9KQ00"/>
<dbReference type="Gene3D" id="3.30.710.10">
    <property type="entry name" value="Potassium Channel Kv1.1, Chain A"/>
    <property type="match status" value="1"/>
</dbReference>
<gene>
    <name evidence="1" type="ORF">C2857_006214</name>
</gene>